<evidence type="ECO:0000259" key="4">
    <source>
        <dbReference type="PROSITE" id="PS50102"/>
    </source>
</evidence>
<proteinExistence type="predicted"/>
<evidence type="ECO:0000313" key="5">
    <source>
        <dbReference type="EMBL" id="KAA8908028.1"/>
    </source>
</evidence>
<protein>
    <recommendedName>
        <fullName evidence="4">RRM domain-containing protein</fullName>
    </recommendedName>
</protein>
<name>A0A642UY93_9ASCO</name>
<dbReference type="PANTHER" id="PTHR23003:SF3">
    <property type="entry name" value="FI21236P1-RELATED"/>
    <property type="match status" value="1"/>
</dbReference>
<feature type="region of interest" description="Disordered" evidence="3">
    <location>
        <begin position="172"/>
        <end position="245"/>
    </location>
</feature>
<feature type="compositionally biased region" description="Acidic residues" evidence="3">
    <location>
        <begin position="224"/>
        <end position="235"/>
    </location>
</feature>
<comment type="caution">
    <text evidence="5">The sequence shown here is derived from an EMBL/GenBank/DDBJ whole genome shotgun (WGS) entry which is preliminary data.</text>
</comment>
<dbReference type="InterPro" id="IPR035979">
    <property type="entry name" value="RBD_domain_sf"/>
</dbReference>
<feature type="region of interest" description="Disordered" evidence="3">
    <location>
        <begin position="58"/>
        <end position="96"/>
    </location>
</feature>
<dbReference type="InterPro" id="IPR012677">
    <property type="entry name" value="Nucleotide-bd_a/b_plait_sf"/>
</dbReference>
<feature type="domain" description="RRM" evidence="4">
    <location>
        <begin position="1"/>
        <end position="59"/>
    </location>
</feature>
<dbReference type="GO" id="GO:0005634">
    <property type="term" value="C:nucleus"/>
    <property type="evidence" value="ECO:0007669"/>
    <property type="project" value="TreeGrafter"/>
</dbReference>
<dbReference type="SMART" id="SM00360">
    <property type="entry name" value="RRM"/>
    <property type="match status" value="3"/>
</dbReference>
<feature type="compositionally biased region" description="Pro residues" evidence="3">
    <location>
        <begin position="211"/>
        <end position="223"/>
    </location>
</feature>
<dbReference type="VEuPathDB" id="FungiDB:TRICI_004855"/>
<feature type="domain" description="RRM" evidence="4">
    <location>
        <begin position="253"/>
        <end position="330"/>
    </location>
</feature>
<keyword evidence="6" id="KW-1185">Reference proteome</keyword>
<accession>A0A642UY93</accession>
<evidence type="ECO:0000256" key="2">
    <source>
        <dbReference type="PROSITE-ProRule" id="PRU00176"/>
    </source>
</evidence>
<feature type="domain" description="RRM" evidence="4">
    <location>
        <begin position="97"/>
        <end position="174"/>
    </location>
</feature>
<evidence type="ECO:0000313" key="6">
    <source>
        <dbReference type="Proteomes" id="UP000761534"/>
    </source>
</evidence>
<dbReference type="Gene3D" id="3.30.70.330">
    <property type="match status" value="3"/>
</dbReference>
<evidence type="ECO:0000256" key="1">
    <source>
        <dbReference type="ARBA" id="ARBA00022884"/>
    </source>
</evidence>
<dbReference type="GO" id="GO:0005737">
    <property type="term" value="C:cytoplasm"/>
    <property type="evidence" value="ECO:0007669"/>
    <property type="project" value="TreeGrafter"/>
</dbReference>
<keyword evidence="1 2" id="KW-0694">RNA-binding</keyword>
<evidence type="ECO:0000256" key="3">
    <source>
        <dbReference type="SAM" id="MobiDB-lite"/>
    </source>
</evidence>
<organism evidence="5 6">
    <name type="scientific">Trichomonascus ciferrii</name>
    <dbReference type="NCBI Taxonomy" id="44093"/>
    <lineage>
        <taxon>Eukaryota</taxon>
        <taxon>Fungi</taxon>
        <taxon>Dikarya</taxon>
        <taxon>Ascomycota</taxon>
        <taxon>Saccharomycotina</taxon>
        <taxon>Dipodascomycetes</taxon>
        <taxon>Dipodascales</taxon>
        <taxon>Trichomonascaceae</taxon>
        <taxon>Trichomonascus</taxon>
        <taxon>Trichomonascus ciferrii complex</taxon>
    </lineage>
</organism>
<feature type="compositionally biased region" description="Gly residues" evidence="3">
    <location>
        <begin position="200"/>
        <end position="210"/>
    </location>
</feature>
<dbReference type="Pfam" id="PF00076">
    <property type="entry name" value="RRM_1"/>
    <property type="match status" value="3"/>
</dbReference>
<dbReference type="AlphaFoldDB" id="A0A642UY93"/>
<dbReference type="Proteomes" id="UP000761534">
    <property type="component" value="Unassembled WGS sequence"/>
</dbReference>
<dbReference type="GO" id="GO:1990904">
    <property type="term" value="C:ribonucleoprotein complex"/>
    <property type="evidence" value="ECO:0007669"/>
    <property type="project" value="TreeGrafter"/>
</dbReference>
<feature type="compositionally biased region" description="Basic and acidic residues" evidence="3">
    <location>
        <begin position="183"/>
        <end position="193"/>
    </location>
</feature>
<dbReference type="PANTHER" id="PTHR23003">
    <property type="entry name" value="RNA RECOGNITION MOTIF RRM DOMAIN CONTAINING PROTEIN"/>
    <property type="match status" value="1"/>
</dbReference>
<dbReference type="EMBL" id="SWFS01000372">
    <property type="protein sequence ID" value="KAA8908028.1"/>
    <property type="molecule type" value="Genomic_DNA"/>
</dbReference>
<reference evidence="5" key="1">
    <citation type="journal article" date="2019" name="G3 (Bethesda)">
        <title>Genome Assemblies of Two Rare Opportunistic Yeast Pathogens: Diutina rugosa (syn. Candida rugosa) and Trichomonascus ciferrii (syn. Candida ciferrii).</title>
        <authorList>
            <person name="Mixao V."/>
            <person name="Saus E."/>
            <person name="Hansen A.P."/>
            <person name="Lass-Florl C."/>
            <person name="Gabaldon T."/>
        </authorList>
    </citation>
    <scope>NUCLEOTIDE SEQUENCE</scope>
    <source>
        <strain evidence="5">CBS 4856</strain>
    </source>
</reference>
<dbReference type="InterPro" id="IPR000504">
    <property type="entry name" value="RRM_dom"/>
</dbReference>
<dbReference type="PROSITE" id="PS50102">
    <property type="entry name" value="RRM"/>
    <property type="match status" value="3"/>
</dbReference>
<gene>
    <name evidence="5" type="ORF">TRICI_004855</name>
</gene>
<dbReference type="GO" id="GO:0003729">
    <property type="term" value="F:mRNA binding"/>
    <property type="evidence" value="ECO:0007669"/>
    <property type="project" value="TreeGrafter"/>
</dbReference>
<dbReference type="SUPFAM" id="SSF54928">
    <property type="entry name" value="RNA-binding domain, RBD"/>
    <property type="match status" value="3"/>
</dbReference>
<dbReference type="OrthoDB" id="1049195at2759"/>
<dbReference type="InterPro" id="IPR050374">
    <property type="entry name" value="RRT5_SRSF_SR"/>
</dbReference>
<sequence>MLFFVAGEVVFADVMTSNGRSKGCGVVEFTTVREAQEAIDMFNHRSFKGRELFIREDRASAPTTRFGGPPRGGSADYGRGRPRDRGPPPPPPPTGGYKLFVSNIPFQSSWQDLKDLFKRMGPVLRADIRTMPDGRSRGYGTVVFEYARDADEAIAAYNGWEWHGRPLEVREDRYDSGLSGGGGDRRDRDRGGDSYRGYGYRRGSGSGRGGSPPPPPPPPPPGPGDDDNEMLEDGEPLNSDFTQHASGNGYPSEIIYVDNLPWSTTNQDLVELFSTVGNVDRAEIKFLRNGKSAGVGVVKFDTPASAEIAIAKFSGYNYGNRDLKLSYVSYPEDQAMQFD</sequence>